<dbReference type="RefSeq" id="XP_021868908.1">
    <property type="nucleotide sequence ID" value="XM_022018580.1"/>
</dbReference>
<organism evidence="2 3">
    <name type="scientific">Kockovaella imperatae</name>
    <dbReference type="NCBI Taxonomy" id="4999"/>
    <lineage>
        <taxon>Eukaryota</taxon>
        <taxon>Fungi</taxon>
        <taxon>Dikarya</taxon>
        <taxon>Basidiomycota</taxon>
        <taxon>Agaricomycotina</taxon>
        <taxon>Tremellomycetes</taxon>
        <taxon>Tremellales</taxon>
        <taxon>Cuniculitremaceae</taxon>
        <taxon>Kockovaella</taxon>
    </lineage>
</organism>
<dbReference type="InParanoid" id="A0A1Y1UAY3"/>
<feature type="compositionally biased region" description="Basic residues" evidence="1">
    <location>
        <begin position="369"/>
        <end position="381"/>
    </location>
</feature>
<feature type="compositionally biased region" description="Low complexity" evidence="1">
    <location>
        <begin position="773"/>
        <end position="783"/>
    </location>
</feature>
<feature type="region of interest" description="Disordered" evidence="1">
    <location>
        <begin position="157"/>
        <end position="414"/>
    </location>
</feature>
<feature type="region of interest" description="Disordered" evidence="1">
    <location>
        <begin position="570"/>
        <end position="609"/>
    </location>
</feature>
<keyword evidence="3" id="KW-1185">Reference proteome</keyword>
<feature type="region of interest" description="Disordered" evidence="1">
    <location>
        <begin position="1"/>
        <end position="25"/>
    </location>
</feature>
<feature type="compositionally biased region" description="Low complexity" evidence="1">
    <location>
        <begin position="575"/>
        <end position="588"/>
    </location>
</feature>
<feature type="region of interest" description="Disordered" evidence="1">
    <location>
        <begin position="86"/>
        <end position="132"/>
    </location>
</feature>
<evidence type="ECO:0000313" key="3">
    <source>
        <dbReference type="Proteomes" id="UP000193218"/>
    </source>
</evidence>
<evidence type="ECO:0000313" key="2">
    <source>
        <dbReference type="EMBL" id="ORX34666.1"/>
    </source>
</evidence>
<feature type="compositionally biased region" description="Polar residues" evidence="1">
    <location>
        <begin position="229"/>
        <end position="242"/>
    </location>
</feature>
<feature type="compositionally biased region" description="Basic and acidic residues" evidence="1">
    <location>
        <begin position="797"/>
        <end position="806"/>
    </location>
</feature>
<dbReference type="Proteomes" id="UP000193218">
    <property type="component" value="Unassembled WGS sequence"/>
</dbReference>
<feature type="region of interest" description="Disordered" evidence="1">
    <location>
        <begin position="649"/>
        <end position="700"/>
    </location>
</feature>
<evidence type="ECO:0000256" key="1">
    <source>
        <dbReference type="SAM" id="MobiDB-lite"/>
    </source>
</evidence>
<gene>
    <name evidence="2" type="ORF">BD324DRAFT_652932</name>
</gene>
<comment type="caution">
    <text evidence="2">The sequence shown here is derived from an EMBL/GenBank/DDBJ whole genome shotgun (WGS) entry which is preliminary data.</text>
</comment>
<dbReference type="GeneID" id="33560389"/>
<feature type="compositionally biased region" description="Low complexity" evidence="1">
    <location>
        <begin position="740"/>
        <end position="759"/>
    </location>
</feature>
<feature type="compositionally biased region" description="Polar residues" evidence="1">
    <location>
        <begin position="48"/>
        <end position="65"/>
    </location>
</feature>
<feature type="region of interest" description="Disordered" evidence="1">
    <location>
        <begin position="733"/>
        <end position="844"/>
    </location>
</feature>
<feature type="compositionally biased region" description="Polar residues" evidence="1">
    <location>
        <begin position="264"/>
        <end position="282"/>
    </location>
</feature>
<feature type="region of interest" description="Disordered" evidence="1">
    <location>
        <begin position="42"/>
        <end position="67"/>
    </location>
</feature>
<dbReference type="OrthoDB" id="2563506at2759"/>
<feature type="compositionally biased region" description="Low complexity" evidence="1">
    <location>
        <begin position="161"/>
        <end position="174"/>
    </location>
</feature>
<feature type="compositionally biased region" description="Low complexity" evidence="1">
    <location>
        <begin position="313"/>
        <end position="338"/>
    </location>
</feature>
<feature type="compositionally biased region" description="Basic and acidic residues" evidence="1">
    <location>
        <begin position="1"/>
        <end position="10"/>
    </location>
</feature>
<proteinExistence type="predicted"/>
<dbReference type="STRING" id="4999.A0A1Y1UAY3"/>
<feature type="compositionally biased region" description="Polar residues" evidence="1">
    <location>
        <begin position="656"/>
        <end position="666"/>
    </location>
</feature>
<protein>
    <submittedName>
        <fullName evidence="2">Uncharacterized protein</fullName>
    </submittedName>
</protein>
<accession>A0A1Y1UAY3</accession>
<feature type="compositionally biased region" description="Polar residues" evidence="1">
    <location>
        <begin position="188"/>
        <end position="197"/>
    </location>
</feature>
<dbReference type="AlphaFoldDB" id="A0A1Y1UAY3"/>
<reference evidence="2 3" key="1">
    <citation type="submission" date="2017-03" db="EMBL/GenBank/DDBJ databases">
        <title>Widespread Adenine N6-methylation of Active Genes in Fungi.</title>
        <authorList>
            <consortium name="DOE Joint Genome Institute"/>
            <person name="Mondo S.J."/>
            <person name="Dannebaum R.O."/>
            <person name="Kuo R.C."/>
            <person name="Louie K.B."/>
            <person name="Bewick A.J."/>
            <person name="Labutti K."/>
            <person name="Haridas S."/>
            <person name="Kuo A."/>
            <person name="Salamov A."/>
            <person name="Ahrendt S.R."/>
            <person name="Lau R."/>
            <person name="Bowen B.P."/>
            <person name="Lipzen A."/>
            <person name="Sullivan W."/>
            <person name="Andreopoulos W.B."/>
            <person name="Clum A."/>
            <person name="Lindquist E."/>
            <person name="Daum C."/>
            <person name="Northen T.R."/>
            <person name="Ramamoorthy G."/>
            <person name="Schmitz R.J."/>
            <person name="Gryganskyi A."/>
            <person name="Culley D."/>
            <person name="Magnuson J."/>
            <person name="James T.Y."/>
            <person name="O'Malley M.A."/>
            <person name="Stajich J.E."/>
            <person name="Spatafora J.W."/>
            <person name="Visel A."/>
            <person name="Grigoriev I.V."/>
        </authorList>
    </citation>
    <scope>NUCLEOTIDE SEQUENCE [LARGE SCALE GENOMIC DNA]</scope>
    <source>
        <strain evidence="2 3">NRRL Y-17943</strain>
    </source>
</reference>
<feature type="compositionally biased region" description="Basic and acidic residues" evidence="1">
    <location>
        <begin position="296"/>
        <end position="312"/>
    </location>
</feature>
<dbReference type="EMBL" id="NBSH01000013">
    <property type="protein sequence ID" value="ORX34666.1"/>
    <property type="molecule type" value="Genomic_DNA"/>
</dbReference>
<name>A0A1Y1UAY3_9TREE</name>
<sequence length="844" mass="89233">MASHFAERSSRLGGPSRHTTVDKTPIDMDMDVAWCLTCSKRTRDSRSPYCSDQCRVQDTESSSSAAPLKIASPTISSHIPLLLQSPTTSTVPLSPAGRNIPRQRSRSQGRRQTSRPPLTPLPPTSQEPVILSQGLADIDETVAGGRARDRRAFSFPAPFLSTSKSPRSSRQSQTMLPPFIRKPHPTSGGPSTNSPIQAPTPRSEKEAAAGGLKPPSRGRQSRSSGGDGTTPQCPESVFGSTSESDEDKEVAEPFSLSPFPRPVTVSTDPTSIPLSRSTTAKSWTRLKGTLGPTKKSSPDGRHDVIRTRRHDLPSSLSPTLRTSSQSPVAQLVASSASSRSRDDIISWAKQVIEPQGSQDESSEEDRGRSRTRHSPRVKMSSKKLDAHVEMEESTAAEHQDDTARGGTTPKSRSSIGSALAGLSIGGFGVGPIVKALSTIATPAPAAAAGVTAPIITASPLSPAARRLSAATHPASTGALGLQAFPSRAEVSRVAVVTTAAVSQTASGPHRHIPPPTSSLNYDSDMPLHFGGGTPTLSTISISEAIDPSISDHHDHIEVVTDLTDDCVSVSSYARRPPSSGSRQGSKKSAIGILKPGGGSGAKTGNRTPLPLRPIASTANAIWNLSSYLRSITPFSIASAIAPYGPFSPSDEVVPSSPGTQRSNIADPSSPAAAIRSNLKVSHRPTPEPVPTSRMASPDHVETPAQLVRSLPMDIALSLKAGALEANQERMREREAREWLSRSITGRRQTRSGGRSQSQSRRSDSRSRARSRSPARSSSARRAAPGLLLAADETDVESDARRGHVAYDADESDGEEAPRRGRSRRGKAIGPGEVTRGRGRSGIQA</sequence>
<feature type="compositionally biased region" description="Basic residues" evidence="1">
    <location>
        <begin position="101"/>
        <end position="113"/>
    </location>
</feature>
<feature type="compositionally biased region" description="Basic and acidic residues" evidence="1">
    <location>
        <begin position="382"/>
        <end position="403"/>
    </location>
</feature>